<dbReference type="InterPro" id="IPR043899">
    <property type="entry name" value="DUF5789"/>
</dbReference>
<dbReference type="HOGENOM" id="CLU_133603_0_0_2"/>
<dbReference type="Proteomes" id="UP000010846">
    <property type="component" value="Chromosome"/>
</dbReference>
<organism evidence="2 3">
    <name type="scientific">Halovivax ruber (strain DSM 18193 / JCM 13892 / XH-70)</name>
    <dbReference type="NCBI Taxonomy" id="797302"/>
    <lineage>
        <taxon>Archaea</taxon>
        <taxon>Methanobacteriati</taxon>
        <taxon>Methanobacteriota</taxon>
        <taxon>Stenosarchaea group</taxon>
        <taxon>Halobacteria</taxon>
        <taxon>Halobacteriales</taxon>
        <taxon>Natrialbaceae</taxon>
        <taxon>Halovivax</taxon>
    </lineage>
</organism>
<evidence type="ECO:0008006" key="4">
    <source>
        <dbReference type="Google" id="ProtNLM"/>
    </source>
</evidence>
<dbReference type="KEGG" id="hru:Halru_2345"/>
<feature type="compositionally biased region" description="Basic and acidic residues" evidence="1">
    <location>
        <begin position="98"/>
        <end position="127"/>
    </location>
</feature>
<sequence>MAHEEPDVDRAQDRISERKAERAEATESILADVERRLGELEYPVTGEELSQEYALGEMDLPNETESLGSALDRLVNEEFSSADEAREAIYGEITGEAGNRDEANAGRDLERLDEQADRSITEGTDQR</sequence>
<name>L0IBJ0_HALRX</name>
<evidence type="ECO:0000313" key="2">
    <source>
        <dbReference type="EMBL" id="AGB16930.1"/>
    </source>
</evidence>
<accession>L0IBJ0</accession>
<protein>
    <recommendedName>
        <fullName evidence="4">DUF2795 domain-containing protein</fullName>
    </recommendedName>
</protein>
<dbReference type="OrthoDB" id="213081at2157"/>
<feature type="region of interest" description="Disordered" evidence="1">
    <location>
        <begin position="93"/>
        <end position="127"/>
    </location>
</feature>
<dbReference type="GeneID" id="14376853"/>
<reference evidence="2" key="1">
    <citation type="submission" date="2011-09" db="EMBL/GenBank/DDBJ databases">
        <title>Complete sequence of Halovivax ruber XH-70.</title>
        <authorList>
            <consortium name="US DOE Joint Genome Institute"/>
            <person name="Lucas S."/>
            <person name="Han J."/>
            <person name="Lapidus A."/>
            <person name="Cheng J.-F."/>
            <person name="Goodwin L."/>
            <person name="Pitluck S."/>
            <person name="Peters L."/>
            <person name="Mikhailova N."/>
            <person name="Davenport K."/>
            <person name="Detter J.C."/>
            <person name="Han C."/>
            <person name="Tapia R."/>
            <person name="Land M."/>
            <person name="Hauser L."/>
            <person name="Kyrpides N."/>
            <person name="Ivanova N."/>
            <person name="Pagani I."/>
            <person name="Sproer C."/>
            <person name="Anderson I."/>
            <person name="Woyke T."/>
        </authorList>
    </citation>
    <scope>NUCLEOTIDE SEQUENCE</scope>
    <source>
        <strain evidence="2">XH-70</strain>
    </source>
</reference>
<dbReference type="AlphaFoldDB" id="L0IBJ0"/>
<dbReference type="RefSeq" id="WP_015301535.1">
    <property type="nucleotide sequence ID" value="NC_019964.1"/>
</dbReference>
<evidence type="ECO:0000256" key="1">
    <source>
        <dbReference type="SAM" id="MobiDB-lite"/>
    </source>
</evidence>
<dbReference type="EMBL" id="CP003050">
    <property type="protein sequence ID" value="AGB16930.1"/>
    <property type="molecule type" value="Genomic_DNA"/>
</dbReference>
<evidence type="ECO:0000313" key="3">
    <source>
        <dbReference type="Proteomes" id="UP000010846"/>
    </source>
</evidence>
<proteinExistence type="predicted"/>
<feature type="region of interest" description="Disordered" evidence="1">
    <location>
        <begin position="1"/>
        <end position="26"/>
    </location>
</feature>
<dbReference type="Pfam" id="PF19102">
    <property type="entry name" value="DUF5789"/>
    <property type="match status" value="1"/>
</dbReference>
<dbReference type="eggNOG" id="arCOG03020">
    <property type="taxonomic scope" value="Archaea"/>
</dbReference>
<keyword evidence="3" id="KW-1185">Reference proteome</keyword>
<gene>
    <name evidence="2" type="ordered locus">Halru_2345</name>
</gene>
<feature type="compositionally biased region" description="Basic and acidic residues" evidence="1">
    <location>
        <begin position="1"/>
        <end position="25"/>
    </location>
</feature>